<organism evidence="1 2">
    <name type="scientific">Proteus mirabilis</name>
    <dbReference type="NCBI Taxonomy" id="584"/>
    <lineage>
        <taxon>Bacteria</taxon>
        <taxon>Pseudomonadati</taxon>
        <taxon>Pseudomonadota</taxon>
        <taxon>Gammaproteobacteria</taxon>
        <taxon>Enterobacterales</taxon>
        <taxon>Morganellaceae</taxon>
        <taxon>Proteus</taxon>
    </lineage>
</organism>
<sequence>MKLIACCKVVHDEQDITTRPDRTLATDNAGLKN</sequence>
<accession>A0A2X2C9Q8</accession>
<dbReference type="Proteomes" id="UP000251485">
    <property type="component" value="Unassembled WGS sequence"/>
</dbReference>
<dbReference type="AlphaFoldDB" id="A0A2X2C9Q8"/>
<evidence type="ECO:0000313" key="1">
    <source>
        <dbReference type="EMBL" id="SPZ04098.1"/>
    </source>
</evidence>
<dbReference type="EMBL" id="UAUE01000039">
    <property type="protein sequence ID" value="SPZ04098.1"/>
    <property type="molecule type" value="Genomic_DNA"/>
</dbReference>
<name>A0A2X2C9Q8_PROMI</name>
<reference evidence="1 2" key="1">
    <citation type="submission" date="2018-06" db="EMBL/GenBank/DDBJ databases">
        <authorList>
            <consortium name="Pathogen Informatics"/>
            <person name="Doyle S."/>
        </authorList>
    </citation>
    <scope>NUCLEOTIDE SEQUENCE [LARGE SCALE GENOMIC DNA]</scope>
    <source>
        <strain evidence="1 2">NCTC10975</strain>
    </source>
</reference>
<protein>
    <submittedName>
        <fullName evidence="1">Putative electron transfer flavoprotein FixA</fullName>
    </submittedName>
</protein>
<proteinExistence type="predicted"/>
<gene>
    <name evidence="1" type="primary">fixA_1</name>
    <name evidence="1" type="ORF">NCTC10975_05174</name>
</gene>
<evidence type="ECO:0000313" key="2">
    <source>
        <dbReference type="Proteomes" id="UP000251485"/>
    </source>
</evidence>